<feature type="compositionally biased region" description="Polar residues" evidence="8">
    <location>
        <begin position="737"/>
        <end position="747"/>
    </location>
</feature>
<comment type="caution">
    <text evidence="10">The sequence shown here is derived from an EMBL/GenBank/DDBJ whole genome shotgun (WGS) entry which is preliminary data.</text>
</comment>
<dbReference type="Gene3D" id="1.10.8.270">
    <property type="entry name" value="putative rabgap domain of human tbc1 domain family member 14 like domains"/>
    <property type="match status" value="1"/>
</dbReference>
<evidence type="ECO:0000256" key="3">
    <source>
        <dbReference type="ARBA" id="ARBA00023015"/>
    </source>
</evidence>
<evidence type="ECO:0000256" key="8">
    <source>
        <dbReference type="SAM" id="MobiDB-lite"/>
    </source>
</evidence>
<keyword evidence="6" id="KW-0539">Nucleus</keyword>
<feature type="coiled-coil region" evidence="7">
    <location>
        <begin position="84"/>
        <end position="111"/>
    </location>
</feature>
<evidence type="ECO:0000256" key="1">
    <source>
        <dbReference type="ARBA" id="ARBA00004123"/>
    </source>
</evidence>
<dbReference type="GO" id="GO:0000976">
    <property type="term" value="F:transcription cis-regulatory region binding"/>
    <property type="evidence" value="ECO:0007669"/>
    <property type="project" value="TreeGrafter"/>
</dbReference>
<feature type="region of interest" description="Disordered" evidence="8">
    <location>
        <begin position="1132"/>
        <end position="1151"/>
    </location>
</feature>
<dbReference type="InterPro" id="IPR001138">
    <property type="entry name" value="Zn2Cys6_DnaBD"/>
</dbReference>
<keyword evidence="2" id="KW-0479">Metal-binding</keyword>
<feature type="compositionally biased region" description="Basic and acidic residues" evidence="8">
    <location>
        <begin position="1334"/>
        <end position="1344"/>
    </location>
</feature>
<dbReference type="InterPro" id="IPR051089">
    <property type="entry name" value="prtT"/>
</dbReference>
<dbReference type="SUPFAM" id="SSF57701">
    <property type="entry name" value="Zn2/Cys6 DNA-binding domain"/>
    <property type="match status" value="1"/>
</dbReference>
<feature type="compositionally biased region" description="Basic and acidic residues" evidence="8">
    <location>
        <begin position="1355"/>
        <end position="1365"/>
    </location>
</feature>
<name>A0A8H7D8H9_9AGAR</name>
<feature type="region of interest" description="Disordered" evidence="8">
    <location>
        <begin position="1047"/>
        <end position="1088"/>
    </location>
</feature>
<dbReference type="GO" id="GO:0005634">
    <property type="term" value="C:nucleus"/>
    <property type="evidence" value="ECO:0007669"/>
    <property type="project" value="UniProtKB-SubCell"/>
</dbReference>
<keyword evidence="7" id="KW-0175">Coiled coil</keyword>
<dbReference type="FunFam" id="1.10.8.270:FF:000031">
    <property type="entry name" value="TBC1 domain family member 5"/>
    <property type="match status" value="1"/>
</dbReference>
<dbReference type="PANTHER" id="PTHR31845">
    <property type="entry name" value="FINGER DOMAIN PROTEIN, PUTATIVE-RELATED"/>
    <property type="match status" value="1"/>
</dbReference>
<dbReference type="GO" id="GO:0000981">
    <property type="term" value="F:DNA-binding transcription factor activity, RNA polymerase II-specific"/>
    <property type="evidence" value="ECO:0007669"/>
    <property type="project" value="InterPro"/>
</dbReference>
<proteinExistence type="predicted"/>
<accession>A0A8H7D8H9</accession>
<dbReference type="PROSITE" id="PS00463">
    <property type="entry name" value="ZN2_CY6_FUNGAL_1"/>
    <property type="match status" value="1"/>
</dbReference>
<feature type="region of interest" description="Disordered" evidence="8">
    <location>
        <begin position="1"/>
        <end position="38"/>
    </location>
</feature>
<dbReference type="GO" id="GO:0008270">
    <property type="term" value="F:zinc ion binding"/>
    <property type="evidence" value="ECO:0007669"/>
    <property type="project" value="InterPro"/>
</dbReference>
<evidence type="ECO:0000256" key="4">
    <source>
        <dbReference type="ARBA" id="ARBA00023125"/>
    </source>
</evidence>
<dbReference type="PANTHER" id="PTHR31845:SF19">
    <property type="entry name" value="TRANSCRIPTION FACTOR DOMAIN-CONTAINING PROTEIN"/>
    <property type="match status" value="1"/>
</dbReference>
<feature type="region of interest" description="Disordered" evidence="8">
    <location>
        <begin position="1237"/>
        <end position="1365"/>
    </location>
</feature>
<dbReference type="SUPFAM" id="SSF47923">
    <property type="entry name" value="Ypt/Rab-GAP domain of gyp1p"/>
    <property type="match status" value="2"/>
</dbReference>
<keyword evidence="3" id="KW-0805">Transcription regulation</keyword>
<dbReference type="EMBL" id="JACAZH010000007">
    <property type="protein sequence ID" value="KAF7363372.1"/>
    <property type="molecule type" value="Genomic_DNA"/>
</dbReference>
<feature type="domain" description="Rab-GAP TBC" evidence="9">
    <location>
        <begin position="747"/>
        <end position="965"/>
    </location>
</feature>
<evidence type="ECO:0000313" key="11">
    <source>
        <dbReference type="Proteomes" id="UP000623467"/>
    </source>
</evidence>
<dbReference type="SMART" id="SM00066">
    <property type="entry name" value="GAL4"/>
    <property type="match status" value="1"/>
</dbReference>
<dbReference type="InterPro" id="IPR000195">
    <property type="entry name" value="Rab-GAP-TBC_dom"/>
</dbReference>
<dbReference type="InterPro" id="IPR035969">
    <property type="entry name" value="Rab-GAP_TBC_sf"/>
</dbReference>
<keyword evidence="5" id="KW-0804">Transcription</keyword>
<dbReference type="Pfam" id="PF04082">
    <property type="entry name" value="Fungal_trans"/>
    <property type="match status" value="1"/>
</dbReference>
<dbReference type="GO" id="GO:0006351">
    <property type="term" value="P:DNA-templated transcription"/>
    <property type="evidence" value="ECO:0007669"/>
    <property type="project" value="InterPro"/>
</dbReference>
<dbReference type="Pfam" id="PF00172">
    <property type="entry name" value="Zn_clus"/>
    <property type="match status" value="1"/>
</dbReference>
<feature type="region of interest" description="Disordered" evidence="8">
    <location>
        <begin position="718"/>
        <end position="747"/>
    </location>
</feature>
<dbReference type="Pfam" id="PF00566">
    <property type="entry name" value="RabGAP-TBC"/>
    <property type="match status" value="2"/>
</dbReference>
<dbReference type="SMART" id="SM00906">
    <property type="entry name" value="Fungal_trans"/>
    <property type="match status" value="1"/>
</dbReference>
<dbReference type="OrthoDB" id="27140at2759"/>
<evidence type="ECO:0000259" key="9">
    <source>
        <dbReference type="PROSITE" id="PS50086"/>
    </source>
</evidence>
<evidence type="ECO:0000313" key="10">
    <source>
        <dbReference type="EMBL" id="KAF7363372.1"/>
    </source>
</evidence>
<dbReference type="InterPro" id="IPR036864">
    <property type="entry name" value="Zn2-C6_fun-type_DNA-bd_sf"/>
</dbReference>
<comment type="subcellular location">
    <subcellularLocation>
        <location evidence="1">Nucleus</location>
    </subcellularLocation>
</comment>
<gene>
    <name evidence="10" type="ORF">MSAN_00992900</name>
</gene>
<evidence type="ECO:0000256" key="7">
    <source>
        <dbReference type="SAM" id="Coils"/>
    </source>
</evidence>
<sequence length="1365" mass="153120">MSSAGSSSISDDGGNSKGQTVLKERINTKPPARKSKSSGACIHCKSLKVRCEFSPNETVCQRCRAGNFECLARTRKKRKAAPTHEDLQERAQDQDRQIELILAQMDQMKAKIKMQQLMGEGHSEFRGNNLTPELAAVSYFKFSQVQCCSLYPAEIMDLFAIYFERPYFSILDPDLYSNPADLIWTSPFLFTVICATASRFYTLKPNLYPRAHALARDAAAKALIDGSTGVDVCQAYLILGVYPMPQKKFADDRSWLFMGLAIRMAIELGLNQPPSHCDERESLNRTRTWLNCYCVDASHAIQFGKIPMLGLDDYIARTSRDWYRTSSLNSPFDVHLCAYVHIILLMAEWRRNVAAKTQSNIETLAIQAQEKLTNELAHWLTRYDQEHARHALPICIYRGNTTQMITAYLRLVILADGFQHATKRGRSGNSDILRLSIDAARTVIQIALDRLYPTGNLKFAMEANWLYISFASAFLLLRPRLINVLGSDGVALDGRHTPALYSRFLSSLLAKYNDLPERDDSASDDTKFYPRFEIGRTGTPPDVYSWPDIEHSVNVSPHHSDGSEDFLIYQASGNPDMDLSLNNFIRAVNEGRPLGVDIWNSVVTASTGEEIIIITLSSRTRCNSTFVLKTPRQAYAKLFTSGTALSRIRDAALADRLFTSDTLEIPGRSLAWKLFLLPDEPLQPLADANATPPLSSLRASRKKWKSLLSERMRAPDGSYEEGVIPGSSLSHERRASTSDLDTNNPLSLHNENPWKEWFTSVELRKTILQDVERTFPEIAFFREPEVQLQLTNILFIHSTVTNPTIGYRQGMHELLAPLYYAVDYDSVEETGEFANDPAMQEFCSRTWVAADAWALFEAVMRSASKWYEWQEPSAASRPPPSPFATHVNIPAGPVEIKPYITPVVEDCNRIQSNLLRSTDPLLWKHMQAAGIEPQIYGIRWLRLLYTREFEMGSAMKLWDGLFACDPSFELAPWICVAMLIRIRNELIPSDYSGQLTSLLRYPSHPTTTEGPHHTSILLRQALALQMAPNQATGHSLVLENRNFLNIPTEIPEPPPPPQRRGTRAARDKAPVAAGAKTSDHRQQSSQQMGLETFARGLLERGESLGINKTLMNAVPELRRNLSELAASFVRSPTAPSFPMEDELPQERPPWEPKSRFEMEREITLLHSTNKRLGESLSWAVDVLLQDEAEAKDLQHLRKLKREALEAISYVRDVLTASLTEIEEERLFGEEQIAKRKKAAEHKSSSSNGSIVHVPHPAAPTPVPVVDSHPKVPQAAPSPITHSFSVSPVSSNSPQPPTSPSIAPWHYTRSNFTTGNLPSASLPRVPPPTSSTIRRPAEVSREPRPPRPTPPPRTQNKTEHDPLGVL</sequence>
<dbReference type="FunFam" id="1.10.472.80:FF:000038">
    <property type="entry name" value="TBC1 domain family member 5"/>
    <property type="match status" value="1"/>
</dbReference>
<reference evidence="10" key="1">
    <citation type="submission" date="2020-05" db="EMBL/GenBank/DDBJ databases">
        <title>Mycena genomes resolve the evolution of fungal bioluminescence.</title>
        <authorList>
            <person name="Tsai I.J."/>
        </authorList>
    </citation>
    <scope>NUCLEOTIDE SEQUENCE</scope>
    <source>
        <strain evidence="10">160909Yilan</strain>
    </source>
</reference>
<dbReference type="PROSITE" id="PS50086">
    <property type="entry name" value="TBC_RABGAP"/>
    <property type="match status" value="1"/>
</dbReference>
<feature type="compositionally biased region" description="Polar residues" evidence="8">
    <location>
        <begin position="1307"/>
        <end position="1318"/>
    </location>
</feature>
<feature type="compositionally biased region" description="Low complexity" evidence="8">
    <location>
        <begin position="1282"/>
        <end position="1292"/>
    </location>
</feature>
<dbReference type="CDD" id="cd00067">
    <property type="entry name" value="GAL4"/>
    <property type="match status" value="1"/>
</dbReference>
<dbReference type="CDD" id="cd12148">
    <property type="entry name" value="fungal_TF_MHR"/>
    <property type="match status" value="1"/>
</dbReference>
<protein>
    <submittedName>
        <fullName evidence="10">Rab-GAP TBC domain-containing protein</fullName>
    </submittedName>
</protein>
<evidence type="ECO:0000256" key="5">
    <source>
        <dbReference type="ARBA" id="ARBA00023163"/>
    </source>
</evidence>
<evidence type="ECO:0000256" key="6">
    <source>
        <dbReference type="ARBA" id="ARBA00023242"/>
    </source>
</evidence>
<dbReference type="SMART" id="SM00164">
    <property type="entry name" value="TBC"/>
    <property type="match status" value="1"/>
</dbReference>
<dbReference type="Proteomes" id="UP000623467">
    <property type="component" value="Unassembled WGS sequence"/>
</dbReference>
<feature type="compositionally biased region" description="Low complexity" evidence="8">
    <location>
        <begin position="1"/>
        <end position="13"/>
    </location>
</feature>
<keyword evidence="4" id="KW-0238">DNA-binding</keyword>
<organism evidence="10 11">
    <name type="scientific">Mycena sanguinolenta</name>
    <dbReference type="NCBI Taxonomy" id="230812"/>
    <lineage>
        <taxon>Eukaryota</taxon>
        <taxon>Fungi</taxon>
        <taxon>Dikarya</taxon>
        <taxon>Basidiomycota</taxon>
        <taxon>Agaricomycotina</taxon>
        <taxon>Agaricomycetes</taxon>
        <taxon>Agaricomycetidae</taxon>
        <taxon>Agaricales</taxon>
        <taxon>Marasmiineae</taxon>
        <taxon>Mycenaceae</taxon>
        <taxon>Mycena</taxon>
    </lineage>
</organism>
<evidence type="ECO:0000256" key="2">
    <source>
        <dbReference type="ARBA" id="ARBA00022723"/>
    </source>
</evidence>
<dbReference type="InterPro" id="IPR007219">
    <property type="entry name" value="XnlR_reg_dom"/>
</dbReference>
<keyword evidence="11" id="KW-1185">Reference proteome</keyword>
<dbReference type="Gene3D" id="4.10.240.10">
    <property type="entry name" value="Zn(2)-C6 fungal-type DNA-binding domain"/>
    <property type="match status" value="1"/>
</dbReference>
<dbReference type="Gene3D" id="1.10.472.80">
    <property type="entry name" value="Ypt/Rab-GAP domain of gyp1p, domain 3"/>
    <property type="match status" value="1"/>
</dbReference>